<keyword evidence="1" id="KW-0732">Signal</keyword>
<dbReference type="EMBL" id="JABFCX010000002">
    <property type="protein sequence ID" value="NNU15415.1"/>
    <property type="molecule type" value="Genomic_DNA"/>
</dbReference>
<accession>A0A7Y3RK17</accession>
<feature type="signal peptide" evidence="1">
    <location>
        <begin position="1"/>
        <end position="23"/>
    </location>
</feature>
<keyword evidence="3" id="KW-1185">Reference proteome</keyword>
<evidence type="ECO:0000256" key="1">
    <source>
        <dbReference type="SAM" id="SignalP"/>
    </source>
</evidence>
<name>A0A7Y3RK17_9PROT</name>
<sequence>MKKLLLTTAALTLASAGLSAANAATVLNGQTTIRITANEDLGTRTDPLGETNEFSEVASQPVYTIMIDGDEIELSGEDVSGTLTHGGNGGGDGIAITLGDSTVNLTNFTIDYDANEIFADVSGTNLIGTVDGLSVFEFDFPDELVGDPEDAFDALDDLNLDFTFTDANLATIAAALGVEEVSGEFVIGNFATNPTAVPVPGAALLFAPVAAGLWMRRRQNAA</sequence>
<dbReference type="RefSeq" id="WP_173196869.1">
    <property type="nucleotide sequence ID" value="NZ_JABFCX010000002.1"/>
</dbReference>
<evidence type="ECO:0000313" key="2">
    <source>
        <dbReference type="EMBL" id="NNU15415.1"/>
    </source>
</evidence>
<protein>
    <recommendedName>
        <fullName evidence="4">PEP-CTERM sorting domain-containing protein</fullName>
    </recommendedName>
</protein>
<organism evidence="2 3">
    <name type="scientific">Parvularcula mediterranea</name>
    <dbReference type="NCBI Taxonomy" id="2732508"/>
    <lineage>
        <taxon>Bacteria</taxon>
        <taxon>Pseudomonadati</taxon>
        <taxon>Pseudomonadota</taxon>
        <taxon>Alphaproteobacteria</taxon>
        <taxon>Parvularculales</taxon>
        <taxon>Parvularculaceae</taxon>
        <taxon>Parvularcula</taxon>
    </lineage>
</organism>
<evidence type="ECO:0000313" key="3">
    <source>
        <dbReference type="Proteomes" id="UP000536835"/>
    </source>
</evidence>
<evidence type="ECO:0008006" key="4">
    <source>
        <dbReference type="Google" id="ProtNLM"/>
    </source>
</evidence>
<dbReference type="AlphaFoldDB" id="A0A7Y3RK17"/>
<gene>
    <name evidence="2" type="ORF">HK107_03615</name>
</gene>
<dbReference type="Proteomes" id="UP000536835">
    <property type="component" value="Unassembled WGS sequence"/>
</dbReference>
<comment type="caution">
    <text evidence="2">The sequence shown here is derived from an EMBL/GenBank/DDBJ whole genome shotgun (WGS) entry which is preliminary data.</text>
</comment>
<reference evidence="2 3" key="1">
    <citation type="submission" date="2020-05" db="EMBL/GenBank/DDBJ databases">
        <title>Parvularcula mediterraneae sp. nov., isolated from polypropylene straw from shallow seawater of the seashore of Laganas in Zakynthos island, Greece.</title>
        <authorList>
            <person name="Szabo I."/>
            <person name="Al-Omari J."/>
            <person name="Rado J."/>
            <person name="Szerdahelyi G.S."/>
        </authorList>
    </citation>
    <scope>NUCLEOTIDE SEQUENCE [LARGE SCALE GENOMIC DNA]</scope>
    <source>
        <strain evidence="2 3">ZS-1/3</strain>
    </source>
</reference>
<proteinExistence type="predicted"/>
<feature type="chain" id="PRO_5031072977" description="PEP-CTERM sorting domain-containing protein" evidence="1">
    <location>
        <begin position="24"/>
        <end position="222"/>
    </location>
</feature>